<evidence type="ECO:0000313" key="2">
    <source>
        <dbReference type="EMBL" id="KAH0626585.1"/>
    </source>
</evidence>
<accession>A0ABQ7TAZ2</accession>
<evidence type="ECO:0000256" key="1">
    <source>
        <dbReference type="SAM" id="MobiDB-lite"/>
    </source>
</evidence>
<proteinExistence type="predicted"/>
<name>A0ABQ7TAZ2_PHRPL</name>
<dbReference type="Proteomes" id="UP000826234">
    <property type="component" value="Unassembled WGS sequence"/>
</dbReference>
<sequence>MTSRVSEEGDSKHFTMASSFSLCTLLLFLCLAGSSLQGGMKPQINGRGSLYLPSLLRGAVGMQLPTGLEPAGAKAGAQNGYGAGRVQNGYGGKLGKPGYGVSNGYGAGLGTRGKPSKAAGYGARSSAGGYPAVGLQQAYPGGMGAGGYPSNGLQNGYGNGYGTRGNGFAGNGPQPGGYGNGNGAQIPYSSQLGGPAGDPTATKYGGECSCRYGRKSSLADAIDNLAN</sequence>
<keyword evidence="3" id="KW-1185">Reference proteome</keyword>
<feature type="region of interest" description="Disordered" evidence="1">
    <location>
        <begin position="167"/>
        <end position="200"/>
    </location>
</feature>
<evidence type="ECO:0000313" key="3">
    <source>
        <dbReference type="Proteomes" id="UP000826234"/>
    </source>
</evidence>
<dbReference type="EMBL" id="JAIPUX010000521">
    <property type="protein sequence ID" value="KAH0626585.1"/>
    <property type="molecule type" value="Genomic_DNA"/>
</dbReference>
<comment type="caution">
    <text evidence="2">The sequence shown here is derived from an EMBL/GenBank/DDBJ whole genome shotgun (WGS) entry which is preliminary data.</text>
</comment>
<organism evidence="2 3">
    <name type="scientific">Phrynosoma platyrhinos</name>
    <name type="common">Desert horned lizard</name>
    <dbReference type="NCBI Taxonomy" id="52577"/>
    <lineage>
        <taxon>Eukaryota</taxon>
        <taxon>Metazoa</taxon>
        <taxon>Chordata</taxon>
        <taxon>Craniata</taxon>
        <taxon>Vertebrata</taxon>
        <taxon>Euteleostomi</taxon>
        <taxon>Lepidosauria</taxon>
        <taxon>Squamata</taxon>
        <taxon>Bifurcata</taxon>
        <taxon>Unidentata</taxon>
        <taxon>Episquamata</taxon>
        <taxon>Toxicofera</taxon>
        <taxon>Iguania</taxon>
        <taxon>Phrynosomatidae</taxon>
        <taxon>Phrynosomatinae</taxon>
        <taxon>Phrynosoma</taxon>
    </lineage>
</organism>
<reference evidence="2 3" key="1">
    <citation type="journal article" date="2022" name="Gigascience">
        <title>A chromosome-level genome assembly and annotation of the desert horned lizard, Phrynosoma platyrhinos, provides insight into chromosomal rearrangements among reptiles.</title>
        <authorList>
            <person name="Koochekian N."/>
            <person name="Ascanio A."/>
            <person name="Farleigh K."/>
            <person name="Card D.C."/>
            <person name="Schield D.R."/>
            <person name="Castoe T.A."/>
            <person name="Jezkova T."/>
        </authorList>
    </citation>
    <scope>NUCLEOTIDE SEQUENCE [LARGE SCALE GENOMIC DNA]</scope>
    <source>
        <strain evidence="2">NK-2021</strain>
    </source>
</reference>
<feature type="compositionally biased region" description="Gly residues" evidence="1">
    <location>
        <begin position="167"/>
        <end position="182"/>
    </location>
</feature>
<gene>
    <name evidence="2" type="ORF">JD844_001652</name>
</gene>
<protein>
    <submittedName>
        <fullName evidence="2">Uncharacterized protein</fullName>
    </submittedName>
</protein>